<evidence type="ECO:0000259" key="6">
    <source>
        <dbReference type="Pfam" id="PF13505"/>
    </source>
</evidence>
<keyword evidence="8" id="KW-1185">Reference proteome</keyword>
<keyword evidence="2 5" id="KW-0732">Signal</keyword>
<dbReference type="Gene3D" id="2.40.160.20">
    <property type="match status" value="1"/>
</dbReference>
<feature type="chain" id="PRO_5046320198" evidence="5">
    <location>
        <begin position="24"/>
        <end position="206"/>
    </location>
</feature>
<dbReference type="PANTHER" id="PTHR34001:SF3">
    <property type="entry name" value="BLL7405 PROTEIN"/>
    <property type="match status" value="1"/>
</dbReference>
<feature type="domain" description="Outer membrane protein beta-barrel" evidence="6">
    <location>
        <begin position="10"/>
        <end position="206"/>
    </location>
</feature>
<dbReference type="Pfam" id="PF13505">
    <property type="entry name" value="OMP_b-brl"/>
    <property type="match status" value="1"/>
</dbReference>
<dbReference type="InterPro" id="IPR027385">
    <property type="entry name" value="Beta-barrel_OMP"/>
</dbReference>
<reference evidence="8" key="1">
    <citation type="journal article" date="2019" name="Int. J. Syst. Evol. Microbiol.">
        <title>The Global Catalogue of Microorganisms (GCM) 10K type strain sequencing project: providing services to taxonomists for standard genome sequencing and annotation.</title>
        <authorList>
            <consortium name="The Broad Institute Genomics Platform"/>
            <consortium name="The Broad Institute Genome Sequencing Center for Infectious Disease"/>
            <person name="Wu L."/>
            <person name="Ma J."/>
        </authorList>
    </citation>
    <scope>NUCLEOTIDE SEQUENCE [LARGE SCALE GENOMIC DNA]</scope>
    <source>
        <strain evidence="8">KCTC 42644</strain>
    </source>
</reference>
<dbReference type="NCBIfam" id="TIGR01414">
    <property type="entry name" value="autotrans_barl"/>
    <property type="match status" value="1"/>
</dbReference>
<dbReference type="InterPro" id="IPR051692">
    <property type="entry name" value="OMP-like"/>
</dbReference>
<dbReference type="Proteomes" id="UP001595615">
    <property type="component" value="Unassembled WGS sequence"/>
</dbReference>
<proteinExistence type="inferred from homology"/>
<comment type="subcellular location">
    <subcellularLocation>
        <location evidence="1">Membrane</location>
    </subcellularLocation>
</comment>
<dbReference type="EMBL" id="JBHRXV010000004">
    <property type="protein sequence ID" value="MFC3711973.1"/>
    <property type="molecule type" value="Genomic_DNA"/>
</dbReference>
<comment type="caution">
    <text evidence="7">The sequence shown here is derived from an EMBL/GenBank/DDBJ whole genome shotgun (WGS) entry which is preliminary data.</text>
</comment>
<evidence type="ECO:0000313" key="7">
    <source>
        <dbReference type="EMBL" id="MFC3711973.1"/>
    </source>
</evidence>
<evidence type="ECO:0000313" key="8">
    <source>
        <dbReference type="Proteomes" id="UP001595615"/>
    </source>
</evidence>
<dbReference type="SUPFAM" id="SSF56925">
    <property type="entry name" value="OMPA-like"/>
    <property type="match status" value="1"/>
</dbReference>
<evidence type="ECO:0000256" key="5">
    <source>
        <dbReference type="SAM" id="SignalP"/>
    </source>
</evidence>
<keyword evidence="3" id="KW-0472">Membrane</keyword>
<evidence type="ECO:0000256" key="4">
    <source>
        <dbReference type="ARBA" id="ARBA00038306"/>
    </source>
</evidence>
<sequence length="206" mass="21772">MNTKYFVAAAALALLPVTAPAMAQDVGDSFTGPYVGGQIGWGQRSIDEDFGIPGVAAFDRDRSSFDYGAYFGFDAPVGTGFVLGGEAEIGAGGRTLRQTLAPGITAAVNPDWNYMFSGRAGFVAGDRALVYGRVGYGAERIQVSVTDSVTPANSFSDKDWADGAVYGAGVEYALSPSTSARVEYRYKDFDGSYNPQQVLAGISFRF</sequence>
<dbReference type="RefSeq" id="WP_380857967.1">
    <property type="nucleotide sequence ID" value="NZ_JBHRXV010000004.1"/>
</dbReference>
<dbReference type="InterPro" id="IPR006315">
    <property type="entry name" value="OM_autotransptr_brl_dom"/>
</dbReference>
<name>A0ABV7X9S7_9SPHN</name>
<accession>A0ABV7X9S7</accession>
<comment type="similarity">
    <text evidence="4">Belongs to the Omp25/RopB family.</text>
</comment>
<gene>
    <name evidence="7" type="ORF">ACFOMD_05290</name>
</gene>
<feature type="signal peptide" evidence="5">
    <location>
        <begin position="1"/>
        <end position="23"/>
    </location>
</feature>
<evidence type="ECO:0000256" key="1">
    <source>
        <dbReference type="ARBA" id="ARBA00004370"/>
    </source>
</evidence>
<dbReference type="PANTHER" id="PTHR34001">
    <property type="entry name" value="BLL7405 PROTEIN"/>
    <property type="match status" value="1"/>
</dbReference>
<evidence type="ECO:0000256" key="3">
    <source>
        <dbReference type="ARBA" id="ARBA00023136"/>
    </source>
</evidence>
<dbReference type="InterPro" id="IPR011250">
    <property type="entry name" value="OMP/PagP_B-barrel"/>
</dbReference>
<organism evidence="7 8">
    <name type="scientific">Sphingoaurantiacus capsulatus</name>
    <dbReference type="NCBI Taxonomy" id="1771310"/>
    <lineage>
        <taxon>Bacteria</taxon>
        <taxon>Pseudomonadati</taxon>
        <taxon>Pseudomonadota</taxon>
        <taxon>Alphaproteobacteria</taxon>
        <taxon>Sphingomonadales</taxon>
        <taxon>Sphingosinicellaceae</taxon>
        <taxon>Sphingoaurantiacus</taxon>
    </lineage>
</organism>
<protein>
    <submittedName>
        <fullName evidence="7">Outer membrane protein</fullName>
    </submittedName>
</protein>
<evidence type="ECO:0000256" key="2">
    <source>
        <dbReference type="ARBA" id="ARBA00022729"/>
    </source>
</evidence>